<evidence type="ECO:0000313" key="2">
    <source>
        <dbReference type="Proteomes" id="UP001162483"/>
    </source>
</evidence>
<feature type="non-terminal residue" evidence="1">
    <location>
        <position position="38"/>
    </location>
</feature>
<gene>
    <name evidence="1" type="ORF">SPARVUS_LOCUS2837022</name>
</gene>
<evidence type="ECO:0000313" key="1">
    <source>
        <dbReference type="EMBL" id="CAI9546443.1"/>
    </source>
</evidence>
<dbReference type="Proteomes" id="UP001162483">
    <property type="component" value="Unassembled WGS sequence"/>
</dbReference>
<sequence length="38" mass="4324">MYKVVVMICTVSLTHVNIEKLCLGVKICFTLRREGVNL</sequence>
<reference evidence="1" key="1">
    <citation type="submission" date="2023-05" db="EMBL/GenBank/DDBJ databases">
        <authorList>
            <person name="Stuckert A."/>
        </authorList>
    </citation>
    <scope>NUCLEOTIDE SEQUENCE</scope>
</reference>
<dbReference type="EMBL" id="CATNWA010003857">
    <property type="protein sequence ID" value="CAI9546443.1"/>
    <property type="molecule type" value="Genomic_DNA"/>
</dbReference>
<comment type="caution">
    <text evidence="1">The sequence shown here is derived from an EMBL/GenBank/DDBJ whole genome shotgun (WGS) entry which is preliminary data.</text>
</comment>
<protein>
    <submittedName>
        <fullName evidence="1">Uncharacterized protein</fullName>
    </submittedName>
</protein>
<organism evidence="1 2">
    <name type="scientific">Staurois parvus</name>
    <dbReference type="NCBI Taxonomy" id="386267"/>
    <lineage>
        <taxon>Eukaryota</taxon>
        <taxon>Metazoa</taxon>
        <taxon>Chordata</taxon>
        <taxon>Craniata</taxon>
        <taxon>Vertebrata</taxon>
        <taxon>Euteleostomi</taxon>
        <taxon>Amphibia</taxon>
        <taxon>Batrachia</taxon>
        <taxon>Anura</taxon>
        <taxon>Neobatrachia</taxon>
        <taxon>Ranoidea</taxon>
        <taxon>Ranidae</taxon>
        <taxon>Staurois</taxon>
    </lineage>
</organism>
<keyword evidence="2" id="KW-1185">Reference proteome</keyword>
<proteinExistence type="predicted"/>
<accession>A0ABN9BFW8</accession>
<name>A0ABN9BFW8_9NEOB</name>